<protein>
    <submittedName>
        <fullName evidence="2">Uncharacterized protein</fullName>
    </submittedName>
</protein>
<dbReference type="Ensembl" id="ENSCANT00000012565.1">
    <property type="protein sequence ID" value="ENSCANP00000003103.1"/>
    <property type="gene ID" value="ENSCANG00000011322.1"/>
</dbReference>
<feature type="compositionally biased region" description="Basic and acidic residues" evidence="1">
    <location>
        <begin position="16"/>
        <end position="29"/>
    </location>
</feature>
<name>A0A2K5HFI0_COLAP</name>
<dbReference type="Proteomes" id="UP000233080">
    <property type="component" value="Unassembled WGS sequence"/>
</dbReference>
<evidence type="ECO:0000313" key="3">
    <source>
        <dbReference type="Proteomes" id="UP000233080"/>
    </source>
</evidence>
<organism evidence="2 3">
    <name type="scientific">Colobus angolensis palliatus</name>
    <name type="common">Peters' Angolan colobus</name>
    <dbReference type="NCBI Taxonomy" id="336983"/>
    <lineage>
        <taxon>Eukaryota</taxon>
        <taxon>Metazoa</taxon>
        <taxon>Chordata</taxon>
        <taxon>Craniata</taxon>
        <taxon>Vertebrata</taxon>
        <taxon>Euteleostomi</taxon>
        <taxon>Mammalia</taxon>
        <taxon>Eutheria</taxon>
        <taxon>Euarchontoglires</taxon>
        <taxon>Primates</taxon>
        <taxon>Haplorrhini</taxon>
        <taxon>Catarrhini</taxon>
        <taxon>Cercopithecidae</taxon>
        <taxon>Colobinae</taxon>
        <taxon>Colobus</taxon>
    </lineage>
</organism>
<sequence>MQSLQLQGTAPATMLEEAHREKEAEKECHQCSVLPGGATLRNEPAHVSPSQESAVDIVTCTDPGGGQRHSPGH</sequence>
<evidence type="ECO:0000313" key="2">
    <source>
        <dbReference type="Ensembl" id="ENSCANP00000003103.1"/>
    </source>
</evidence>
<accession>A0A2K5HFI0</accession>
<proteinExistence type="predicted"/>
<keyword evidence="3" id="KW-1185">Reference proteome</keyword>
<evidence type="ECO:0000256" key="1">
    <source>
        <dbReference type="SAM" id="MobiDB-lite"/>
    </source>
</evidence>
<reference evidence="2" key="2">
    <citation type="submission" date="2025-09" db="UniProtKB">
        <authorList>
            <consortium name="Ensembl"/>
        </authorList>
    </citation>
    <scope>IDENTIFICATION</scope>
</reference>
<reference evidence="2" key="1">
    <citation type="submission" date="2025-08" db="UniProtKB">
        <authorList>
            <consortium name="Ensembl"/>
        </authorList>
    </citation>
    <scope>IDENTIFICATION</scope>
</reference>
<dbReference type="AlphaFoldDB" id="A0A2K5HFI0"/>
<feature type="region of interest" description="Disordered" evidence="1">
    <location>
        <begin position="1"/>
        <end position="29"/>
    </location>
</feature>
<feature type="compositionally biased region" description="Polar residues" evidence="1">
    <location>
        <begin position="1"/>
        <end position="10"/>
    </location>
</feature>